<name>A0A140DWE3_9FIRM</name>
<evidence type="ECO:0000313" key="2">
    <source>
        <dbReference type="Proteomes" id="UP000069771"/>
    </source>
</evidence>
<dbReference type="RefSeq" id="WP_067558059.1">
    <property type="nucleotide sequence ID" value="NZ_CALFTW010000110.1"/>
</dbReference>
<proteinExistence type="predicted"/>
<gene>
    <name evidence="1" type="ORF">AALO17_18360</name>
</gene>
<evidence type="ECO:0000313" key="1">
    <source>
        <dbReference type="EMBL" id="AMK54970.1"/>
    </source>
</evidence>
<keyword evidence="2" id="KW-1185">Reference proteome</keyword>
<protein>
    <submittedName>
        <fullName evidence="1">Uncharacterized protein</fullName>
    </submittedName>
</protein>
<accession>A0A140DWE3</accession>
<reference evidence="1 2" key="1">
    <citation type="journal article" date="2016" name="Gut Pathog.">
        <title>Whole genome sequencing of "Faecalibaculum rodentium" ALO17, isolated from C57BL/6J laboratory mouse feces.</title>
        <authorList>
            <person name="Lim S."/>
            <person name="Chang D.H."/>
            <person name="Ahn S."/>
            <person name="Kim B.C."/>
        </authorList>
    </citation>
    <scope>NUCLEOTIDE SEQUENCE [LARGE SCALE GENOMIC DNA]</scope>
    <source>
        <strain evidence="1 2">Alo17</strain>
    </source>
</reference>
<dbReference type="Proteomes" id="UP000069771">
    <property type="component" value="Chromosome"/>
</dbReference>
<sequence>MTLYRHWIQALCLLTLTALLPVRESVELLFCLFMAGMITWKISGIPCVQGTLPASMPAVPSDRFVKRFSLSGTEACSRQFPELLALSDEYDQPETDSLTPCWKYEPDTFSGTLVPAEAGYDVYVHGIRVGDVPADLCPSVDTWQRERRILSARVSFYGGPYRKLHDAGLMERESPWQLQMQLTVRRRTL</sequence>
<organism evidence="1 2">
    <name type="scientific">Faecalibaculum rodentium</name>
    <dbReference type="NCBI Taxonomy" id="1702221"/>
    <lineage>
        <taxon>Bacteria</taxon>
        <taxon>Bacillati</taxon>
        <taxon>Bacillota</taxon>
        <taxon>Erysipelotrichia</taxon>
        <taxon>Erysipelotrichales</taxon>
        <taxon>Erysipelotrichaceae</taxon>
        <taxon>Faecalibaculum</taxon>
    </lineage>
</organism>
<dbReference type="KEGG" id="fro:AALO17_18360"/>
<dbReference type="GeneID" id="78478475"/>
<dbReference type="AlphaFoldDB" id="A0A140DWE3"/>
<dbReference type="EMBL" id="CP011391">
    <property type="protein sequence ID" value="AMK54970.1"/>
    <property type="molecule type" value="Genomic_DNA"/>
</dbReference>